<dbReference type="SMART" id="SM00382">
    <property type="entry name" value="AAA"/>
    <property type="match status" value="2"/>
</dbReference>
<dbReference type="PANTHER" id="PTHR47961:SF13">
    <property type="entry name" value="ACTIVATING SIGNAL COINTEGRATOR 1 COMPLEX SUBUNIT 3"/>
    <property type="match status" value="1"/>
</dbReference>
<dbReference type="GO" id="GO:1990116">
    <property type="term" value="P:ribosome-associated ubiquitin-dependent protein catabolic process"/>
    <property type="evidence" value="ECO:0007669"/>
    <property type="project" value="EnsemblFungi"/>
</dbReference>
<dbReference type="eggNOG" id="KOG0952">
    <property type="taxonomic scope" value="Eukaryota"/>
</dbReference>
<evidence type="ECO:0000313" key="8">
    <source>
        <dbReference type="EMBL" id="CCE61623.1"/>
    </source>
</evidence>
<dbReference type="FunFam" id="3.40.50.300:FF:000231">
    <property type="entry name" value="Activating signal cointegrator 1 complex subunit 3"/>
    <property type="match status" value="1"/>
</dbReference>
<dbReference type="GO" id="GO:0006417">
    <property type="term" value="P:regulation of translation"/>
    <property type="evidence" value="ECO:0007669"/>
    <property type="project" value="EnsemblFungi"/>
</dbReference>
<dbReference type="Pfam" id="PF23445">
    <property type="entry name" value="WHD_SNRNP200"/>
    <property type="match status" value="2"/>
</dbReference>
<accession>G8BNZ5</accession>
<dbReference type="InterPro" id="IPR014001">
    <property type="entry name" value="Helicase_ATP-bd"/>
</dbReference>
<name>G8BNZ5_TETPH</name>
<dbReference type="FunFam" id="3.40.50.300:FF:000062">
    <property type="entry name" value="U5 small nuclear ribonucleoprotein helicase"/>
    <property type="match status" value="1"/>
</dbReference>
<dbReference type="Pfam" id="PF00270">
    <property type="entry name" value="DEAD"/>
    <property type="match status" value="2"/>
</dbReference>
<dbReference type="Gene3D" id="1.10.150.20">
    <property type="entry name" value="5' to 3' exonuclease, C-terminal subdomain"/>
    <property type="match status" value="1"/>
</dbReference>
<dbReference type="InterPro" id="IPR011545">
    <property type="entry name" value="DEAD/DEAH_box_helicase_dom"/>
</dbReference>
<keyword evidence="3" id="KW-0378">Hydrolase</keyword>
<dbReference type="GO" id="GO:0002181">
    <property type="term" value="P:cytoplasmic translation"/>
    <property type="evidence" value="ECO:0007669"/>
    <property type="project" value="EnsemblFungi"/>
</dbReference>
<dbReference type="SUPFAM" id="SSF158702">
    <property type="entry name" value="Sec63 N-terminal domain-like"/>
    <property type="match status" value="2"/>
</dbReference>
<keyword evidence="4" id="KW-0347">Helicase</keyword>
<keyword evidence="2" id="KW-0547">Nucleotide-binding</keyword>
<dbReference type="GO" id="GO:0004386">
    <property type="term" value="F:helicase activity"/>
    <property type="evidence" value="ECO:0007669"/>
    <property type="project" value="UniProtKB-KW"/>
</dbReference>
<dbReference type="EMBL" id="HE612856">
    <property type="protein sequence ID" value="CCE61623.1"/>
    <property type="molecule type" value="Genomic_DNA"/>
</dbReference>
<dbReference type="FunFam" id="2.60.40.150:FF:000241">
    <property type="entry name" value="Antiviral helicase SLH1"/>
    <property type="match status" value="1"/>
</dbReference>
<feature type="domain" description="Helicase C-terminal" evidence="7">
    <location>
        <begin position="1352"/>
        <end position="1563"/>
    </location>
</feature>
<feature type="domain" description="Helicase C-terminal" evidence="7">
    <location>
        <begin position="518"/>
        <end position="728"/>
    </location>
</feature>
<dbReference type="FunFam" id="1.10.3380.10:FF:000001">
    <property type="entry name" value="U5 small nuclear ribonucleoprotein helicase"/>
    <property type="match status" value="1"/>
</dbReference>
<feature type="domain" description="Helicase ATP-binding" evidence="6">
    <location>
        <begin position="1146"/>
        <end position="1321"/>
    </location>
</feature>
<dbReference type="PROSITE" id="PS51192">
    <property type="entry name" value="HELICASE_ATP_BIND_1"/>
    <property type="match status" value="2"/>
</dbReference>
<protein>
    <recommendedName>
        <fullName evidence="10">RNA helicase</fullName>
    </recommendedName>
</protein>
<dbReference type="InterPro" id="IPR003593">
    <property type="entry name" value="AAA+_ATPase"/>
</dbReference>
<dbReference type="SUPFAM" id="SSF46785">
    <property type="entry name" value="Winged helix' DNA-binding domain"/>
    <property type="match status" value="2"/>
</dbReference>
<dbReference type="InterPro" id="IPR027417">
    <property type="entry name" value="P-loop_NTPase"/>
</dbReference>
<dbReference type="KEGG" id="tpf:TPHA_0A05490"/>
<dbReference type="FunFam" id="1.10.3380.10:FF:000002">
    <property type="entry name" value="Activating signal cointegrator 1 complex subunit 3"/>
    <property type="match status" value="1"/>
</dbReference>
<organism evidence="8 9">
    <name type="scientific">Tetrapisispora phaffii (strain ATCC 24235 / CBS 4417 / NBRC 1672 / NRRL Y-8282 / UCD 70-5)</name>
    <name type="common">Yeast</name>
    <name type="synonym">Fabospora phaffii</name>
    <dbReference type="NCBI Taxonomy" id="1071381"/>
    <lineage>
        <taxon>Eukaryota</taxon>
        <taxon>Fungi</taxon>
        <taxon>Dikarya</taxon>
        <taxon>Ascomycota</taxon>
        <taxon>Saccharomycotina</taxon>
        <taxon>Saccharomycetes</taxon>
        <taxon>Saccharomycetales</taxon>
        <taxon>Saccharomycetaceae</taxon>
        <taxon>Tetrapisispora</taxon>
    </lineage>
</organism>
<dbReference type="OMA" id="MCSATEF"/>
<dbReference type="InterPro" id="IPR035892">
    <property type="entry name" value="C2_domain_sf"/>
</dbReference>
<dbReference type="FunFam" id="1.10.10.10:FF:000024">
    <property type="entry name" value="U5 small nuclear ribonucleoprotein helicase"/>
    <property type="match status" value="1"/>
</dbReference>
<dbReference type="Gene3D" id="2.60.40.150">
    <property type="entry name" value="C2 domain"/>
    <property type="match status" value="1"/>
</dbReference>
<dbReference type="GO" id="GO:0016887">
    <property type="term" value="F:ATP hydrolysis activity"/>
    <property type="evidence" value="ECO:0007669"/>
    <property type="project" value="EnsemblFungi"/>
</dbReference>
<evidence type="ECO:0000256" key="4">
    <source>
        <dbReference type="ARBA" id="ARBA00022806"/>
    </source>
</evidence>
<dbReference type="InterPro" id="IPR057842">
    <property type="entry name" value="WH_MER3"/>
</dbReference>
<sequence>MATAYSTTSASSYMQAMHTMMEAASNFNIDRSKIQFPEDDDICKKSKVEVRNASELITLAQDRNEWDDIFDEFDDISYDKFQEMISSSRNNIGNTIFKKLNQLIKSCSSYLDQDALLKSVLELTYQNEKGKLAQALLDLVGVENVKLISFLLENRTEIVSHNIDEVIDLTIDARFYNNFMTDQEMREQVSENIYNAQNPELSPSQKVIKYPHVYKNDNNNNASLSFSGHKFSLPLGTTRVSNETHEEVIIPASDIKKGKASLYSKLVKISDLDHYCKAVFSYESLNKVQSLVYPVAYKTNENMLICAPTGAGKTEIALLTILNTIKQHSELNQENELDIQYDDFKIIYVAPLKALAAEIVEKFNNKLSIFGIQVRELTGDMQLTKAEILNTQVIVTTPEKWDVVTRKANGDNDLVSKVKLLIIDEVHLLHEDRGSVIETLVARTLRQVESSQSMIRIVGLSATLPNFMDVADFLGVNRQVGMFYFDQSFRPKPLEQQVLGCRGKAGSKQARENIDKVSYEKLADMIQRGYQVMVFVHARKETVNSARTYIKMAQQFNESDLFAPDSLFTEKYSRELGKNRDKDMKEIFQFGFGVHHAGMARTDRNLTERMFKDGAIKVLCCTATLAWGVNLPADCVIIKGTQVYDSKKGGFADLGISDVIQIFGRAGRPGFGSAHGTGILCTSADKLDSYLSLLTEQHPIESKLGSKMVDNLNAEISLGTVTNVEEGIQWLGYTYMYVRMRKNPFTYAIDWEELANDPQLYDRRRKMIITAARRLHSLQMIVFDEVSMHFIPKDLGRISSDFYLLNESVEIFNQMCNPNATEADVLSMISMSSEFDSIKFREDESAELTRLMESSVECQVGGSLDTASGKTNVLLQAYISQSRIFDSALSSDSNYIAQNATRICRALFLIGINRRWGNFSKVMLDICKSIEKRVWAFDHPLSQFELPIPIIKQIREKSPTMNYLRDLEPQEIGELIHNRGMGGKLYRLVEIFPKISISAEIFPITSNVMRIKTNLEPDFKWDYKFHGDIQFFWVMIEESNKSQVLHFEKYILRKSQMGSVHEMDFMIPLSDPLPPQVVVKVVSDTWIGCVSTYPISFQHLIRPYNETIQTKLQRLKPLPVKALDNHLVESIYPFKYFNPMQTMTFHTLYHSNENVFVGSPTGSGKTIVAELAIWHAFKQFPGKKIVYIAPMKALVRERVDDWKKKITPVTGDKVVELTGDSIPDPRDIRDSTIVITTPEKFDGISRNWQTRKFVQNISLVIMDEIHLLASDRGPILEMIVSRMNYIASQTKNPIRLLGMSTAVSNAHDMAGWLGVKENGLFNFPSSIRPVPLNMYIDGFQDNLAYCPLMKTMNKPAFMAIKQHSPDKPALIFVSSRRQTRLTALDLIHLCGMEDNPRRFLNIEDDAELQYYISKVTDDTLKLSLQFGIGLHHAGLVEEDRDLSHHLFQQNKIQILVATSTLAWGVNLPAHLVVIKGTQYFDKKVQGYVDMDLTDILQMMGRAGRPAYDTTGTAIVYTRENKKLFYKHFLNVGFPVESSLHKVLEDHLGAEINSGTVANKQQAIEFLKYTFFFRRAYHNPTYYGILEDTSAAGIHKFMSNLIDRSLEQLELSDCVNIYNNDIEPTPFLSVASYYYISHKTVRTLLVEVDNNAKFVDVLKWLSLAEEYNELPVRGGETIMNEEMSAQLRYPAETIFTGVFAKPIHDTHVKAFLLLQAHLSRVDLPIADYIQDTVSILDQSLRILQAFVDIASELGYFNTVRTIIKVIQCIKQGYWFEDDSSTALPGCILKRLDNIQFNEQGFRIDTNDNPRNNGLNLEKIGKMGYGKLKGLAAKMDVKCLELPENSRKHANKALDIDELNERTVKKFIDVCTKLPVLTDIKFTDQTDASKLVLTAKHYSNRSNREFQVYCDKFPKMQKESWFCIGYKGNELHMIKRCHPQESRADKNNKVVEIVCDFIVPEELQGQTLYFVLINDALDIEYKLQHTLK</sequence>
<dbReference type="PROSITE" id="PS51194">
    <property type="entry name" value="HELICASE_CTER"/>
    <property type="match status" value="2"/>
</dbReference>
<keyword evidence="5" id="KW-0067">ATP-binding</keyword>
<comment type="similarity">
    <text evidence="1">Belongs to the helicase family. SKI2 subfamily.</text>
</comment>
<dbReference type="SUPFAM" id="SSF52540">
    <property type="entry name" value="P-loop containing nucleoside triphosphate hydrolases"/>
    <property type="match status" value="3"/>
</dbReference>
<evidence type="ECO:0000256" key="1">
    <source>
        <dbReference type="ARBA" id="ARBA00010140"/>
    </source>
</evidence>
<evidence type="ECO:0000259" key="7">
    <source>
        <dbReference type="PROSITE" id="PS51194"/>
    </source>
</evidence>
<evidence type="ECO:0000256" key="2">
    <source>
        <dbReference type="ARBA" id="ARBA00022741"/>
    </source>
</evidence>
<dbReference type="GO" id="GO:0072344">
    <property type="term" value="P:rescue of stalled ribosome"/>
    <property type="evidence" value="ECO:0007669"/>
    <property type="project" value="EnsemblFungi"/>
</dbReference>
<dbReference type="InterPro" id="IPR004179">
    <property type="entry name" value="Sec63-dom"/>
</dbReference>
<dbReference type="Pfam" id="PF00271">
    <property type="entry name" value="Helicase_C"/>
    <property type="match status" value="2"/>
</dbReference>
<dbReference type="PANTHER" id="PTHR47961">
    <property type="entry name" value="DNA POLYMERASE THETA, PUTATIVE (AFU_ORTHOLOGUE AFUA_1G05260)-RELATED"/>
    <property type="match status" value="1"/>
</dbReference>
<dbReference type="OrthoDB" id="5575at2759"/>
<dbReference type="Proteomes" id="UP000005666">
    <property type="component" value="Chromosome 1"/>
</dbReference>
<evidence type="ECO:0000313" key="9">
    <source>
        <dbReference type="Proteomes" id="UP000005666"/>
    </source>
</evidence>
<evidence type="ECO:0008006" key="10">
    <source>
        <dbReference type="Google" id="ProtNLM"/>
    </source>
</evidence>
<evidence type="ECO:0000256" key="5">
    <source>
        <dbReference type="ARBA" id="ARBA00022840"/>
    </source>
</evidence>
<dbReference type="GO" id="GO:0003676">
    <property type="term" value="F:nucleic acid binding"/>
    <property type="evidence" value="ECO:0007669"/>
    <property type="project" value="InterPro"/>
</dbReference>
<dbReference type="InterPro" id="IPR001650">
    <property type="entry name" value="Helicase_C-like"/>
</dbReference>
<dbReference type="CDD" id="cd18020">
    <property type="entry name" value="DEXHc_ASCC3_1"/>
    <property type="match status" value="1"/>
</dbReference>
<dbReference type="InterPro" id="IPR036388">
    <property type="entry name" value="WH-like_DNA-bd_sf"/>
</dbReference>
<dbReference type="GeneID" id="11532739"/>
<dbReference type="FunFam" id="3.40.50.300:FF:000102">
    <property type="entry name" value="RNA helicase, activating signal cointegrator 1"/>
    <property type="match status" value="1"/>
</dbReference>
<dbReference type="GO" id="GO:0005524">
    <property type="term" value="F:ATP binding"/>
    <property type="evidence" value="ECO:0007669"/>
    <property type="project" value="UniProtKB-KW"/>
</dbReference>
<dbReference type="SMART" id="SM00490">
    <property type="entry name" value="HELICc"/>
    <property type="match status" value="2"/>
</dbReference>
<dbReference type="CDD" id="cd18022">
    <property type="entry name" value="DEXHc_ASCC3_2"/>
    <property type="match status" value="1"/>
</dbReference>
<dbReference type="InterPro" id="IPR036390">
    <property type="entry name" value="WH_DNA-bd_sf"/>
</dbReference>
<dbReference type="Gene3D" id="1.10.3380.10">
    <property type="entry name" value="Sec63 N-terminal domain-like domain"/>
    <property type="match status" value="2"/>
</dbReference>
<reference evidence="8 9" key="1">
    <citation type="journal article" date="2011" name="Proc. Natl. Acad. Sci. U.S.A.">
        <title>Evolutionary erosion of yeast sex chromosomes by mating-type switching accidents.</title>
        <authorList>
            <person name="Gordon J.L."/>
            <person name="Armisen D."/>
            <person name="Proux-Wera E."/>
            <person name="Oheigeartaigh S.S."/>
            <person name="Byrne K.P."/>
            <person name="Wolfe K.H."/>
        </authorList>
    </citation>
    <scope>NUCLEOTIDE SEQUENCE [LARGE SCALE GENOMIC DNA]</scope>
    <source>
        <strain evidence="9">ATCC 24235 / CBS 4417 / NBRC 1672 / NRRL Y-8282 / UCD 70-5</strain>
    </source>
</reference>
<dbReference type="SMART" id="SM00487">
    <property type="entry name" value="DEXDc"/>
    <property type="match status" value="2"/>
</dbReference>
<dbReference type="Gene3D" id="3.40.50.300">
    <property type="entry name" value="P-loop containing nucleotide triphosphate hydrolases"/>
    <property type="match status" value="4"/>
</dbReference>
<dbReference type="Pfam" id="PF02889">
    <property type="entry name" value="Sec63"/>
    <property type="match status" value="2"/>
</dbReference>
<dbReference type="FunFam" id="3.40.50.300:FF:000198">
    <property type="entry name" value="Activating signal cointegrator 1 complex subunit"/>
    <property type="match status" value="1"/>
</dbReference>
<dbReference type="STRING" id="1071381.G8BNZ5"/>
<evidence type="ECO:0000259" key="6">
    <source>
        <dbReference type="PROSITE" id="PS51192"/>
    </source>
</evidence>
<dbReference type="FunFam" id="1.10.10.10:FF:000012">
    <property type="entry name" value="U5 small nuclear ribonucleoprotein helicase"/>
    <property type="match status" value="1"/>
</dbReference>
<proteinExistence type="inferred from homology"/>
<keyword evidence="9" id="KW-1185">Reference proteome</keyword>
<feature type="domain" description="Helicase ATP-binding" evidence="6">
    <location>
        <begin position="294"/>
        <end position="482"/>
    </location>
</feature>
<evidence type="ECO:0000256" key="3">
    <source>
        <dbReference type="ARBA" id="ARBA00022801"/>
    </source>
</evidence>
<dbReference type="RefSeq" id="XP_003684057.1">
    <property type="nucleotide sequence ID" value="XM_003684009.1"/>
</dbReference>
<dbReference type="HOGENOM" id="CLU_000335_2_1_1"/>
<dbReference type="Gene3D" id="1.10.10.10">
    <property type="entry name" value="Winged helix-like DNA-binding domain superfamily/Winged helix DNA-binding domain"/>
    <property type="match status" value="2"/>
</dbReference>
<dbReference type="SMART" id="SM00973">
    <property type="entry name" value="Sec63"/>
    <property type="match status" value="2"/>
</dbReference>
<dbReference type="InterPro" id="IPR050474">
    <property type="entry name" value="Hel308_SKI2-like"/>
</dbReference>
<dbReference type="PIRSF" id="PIRSF039073">
    <property type="entry name" value="BRR2"/>
    <property type="match status" value="1"/>
</dbReference>
<dbReference type="CDD" id="cd18795">
    <property type="entry name" value="SF2_C_Ski2"/>
    <property type="match status" value="2"/>
</dbReference>
<dbReference type="GO" id="GO:0022626">
    <property type="term" value="C:cytosolic ribosome"/>
    <property type="evidence" value="ECO:0007669"/>
    <property type="project" value="EnsemblFungi"/>
</dbReference>
<gene>
    <name evidence="8" type="primary">TPHA0A05490</name>
    <name evidence="8" type="ordered locus">TPHA_0A05490</name>
</gene>